<dbReference type="Gene3D" id="3.60.110.10">
    <property type="entry name" value="Carbon-nitrogen hydrolase"/>
    <property type="match status" value="2"/>
</dbReference>
<feature type="domain" description="CN hydrolase" evidence="2">
    <location>
        <begin position="1"/>
        <end position="267"/>
    </location>
</feature>
<feature type="region of interest" description="Disordered" evidence="1">
    <location>
        <begin position="1704"/>
        <end position="1758"/>
    </location>
</feature>
<feature type="region of interest" description="Disordered" evidence="1">
    <location>
        <begin position="467"/>
        <end position="505"/>
    </location>
</feature>
<dbReference type="OrthoDB" id="201515at2759"/>
<name>A0A179IFV3_CORDF</name>
<dbReference type="PROSITE" id="PS50263">
    <property type="entry name" value="CN_HYDROLASE"/>
    <property type="match status" value="2"/>
</dbReference>
<feature type="region of interest" description="Disordered" evidence="1">
    <location>
        <begin position="286"/>
        <end position="338"/>
    </location>
</feature>
<feature type="region of interest" description="Disordered" evidence="1">
    <location>
        <begin position="682"/>
        <end position="714"/>
    </location>
</feature>
<feature type="region of interest" description="Disordered" evidence="1">
    <location>
        <begin position="1349"/>
        <end position="1368"/>
    </location>
</feature>
<feature type="region of interest" description="Disordered" evidence="1">
    <location>
        <begin position="771"/>
        <end position="864"/>
    </location>
</feature>
<dbReference type="Pfam" id="PF00795">
    <property type="entry name" value="CN_hydrolase"/>
    <property type="match status" value="2"/>
</dbReference>
<proteinExistence type="predicted"/>
<comment type="caution">
    <text evidence="3">The sequence shown here is derived from an EMBL/GenBank/DDBJ whole genome shotgun (WGS) entry which is preliminary data.</text>
</comment>
<feature type="compositionally biased region" description="Basic residues" evidence="1">
    <location>
        <begin position="1748"/>
        <end position="1758"/>
    </location>
</feature>
<feature type="region of interest" description="Disordered" evidence="1">
    <location>
        <begin position="1278"/>
        <end position="1333"/>
    </location>
</feature>
<feature type="region of interest" description="Disordered" evidence="1">
    <location>
        <begin position="574"/>
        <end position="667"/>
    </location>
</feature>
<protein>
    <recommendedName>
        <fullName evidence="2">CN hydrolase domain-containing protein</fullName>
    </recommendedName>
</protein>
<evidence type="ECO:0000313" key="3">
    <source>
        <dbReference type="EMBL" id="OAR00589.1"/>
    </source>
</evidence>
<feature type="compositionally biased region" description="Polar residues" evidence="1">
    <location>
        <begin position="694"/>
        <end position="704"/>
    </location>
</feature>
<feature type="compositionally biased region" description="Basic and acidic residues" evidence="1">
    <location>
        <begin position="1298"/>
        <end position="1315"/>
    </location>
</feature>
<gene>
    <name evidence="3" type="ORF">LLEC1_02142</name>
</gene>
<evidence type="ECO:0000256" key="1">
    <source>
        <dbReference type="SAM" id="MobiDB-lite"/>
    </source>
</evidence>
<dbReference type="EMBL" id="LUKN01001635">
    <property type="protein sequence ID" value="OAR00589.1"/>
    <property type="molecule type" value="Genomic_DNA"/>
</dbReference>
<dbReference type="GO" id="GO:0008418">
    <property type="term" value="F:protein-N-terminal asparagine amidohydrolase activity"/>
    <property type="evidence" value="ECO:0007669"/>
    <property type="project" value="InterPro"/>
</dbReference>
<dbReference type="Proteomes" id="UP000243081">
    <property type="component" value="Unassembled WGS sequence"/>
</dbReference>
<dbReference type="InterPro" id="IPR039703">
    <property type="entry name" value="Nta1"/>
</dbReference>
<accession>A0A179IFV3</accession>
<feature type="compositionally biased region" description="Polar residues" evidence="1">
    <location>
        <begin position="402"/>
        <end position="422"/>
    </location>
</feature>
<feature type="compositionally biased region" description="Polar residues" evidence="1">
    <location>
        <begin position="842"/>
        <end position="858"/>
    </location>
</feature>
<reference evidence="3 4" key="1">
    <citation type="submission" date="2016-03" db="EMBL/GenBank/DDBJ databases">
        <title>Fine-scale spatial genetic structure of a fungal parasite of coffee scale insects.</title>
        <authorList>
            <person name="Jackson D."/>
            <person name="Zemenick K.A."/>
            <person name="Malloure B."/>
            <person name="Quandt C.A."/>
            <person name="James T.Y."/>
        </authorList>
    </citation>
    <scope>NUCLEOTIDE SEQUENCE [LARGE SCALE GENOMIC DNA]</scope>
    <source>
        <strain evidence="3 4">UM487</strain>
    </source>
</reference>
<dbReference type="GO" id="GO:0030163">
    <property type="term" value="P:protein catabolic process"/>
    <property type="evidence" value="ECO:0007669"/>
    <property type="project" value="TreeGrafter"/>
</dbReference>
<dbReference type="SUPFAM" id="SSF56317">
    <property type="entry name" value="Carbon-nitrogen hydrolase"/>
    <property type="match status" value="2"/>
</dbReference>
<feature type="compositionally biased region" description="Polar residues" evidence="1">
    <location>
        <begin position="293"/>
        <end position="326"/>
    </location>
</feature>
<dbReference type="InterPro" id="IPR003010">
    <property type="entry name" value="C-N_Hydrolase"/>
</dbReference>
<evidence type="ECO:0000313" key="4">
    <source>
        <dbReference type="Proteomes" id="UP000243081"/>
    </source>
</evidence>
<dbReference type="InterPro" id="IPR036526">
    <property type="entry name" value="C-N_Hydrolase_sf"/>
</dbReference>
<dbReference type="CDD" id="cd07566">
    <property type="entry name" value="ScNTA1_like"/>
    <property type="match status" value="2"/>
</dbReference>
<feature type="domain" description="CN hydrolase" evidence="2">
    <location>
        <begin position="986"/>
        <end position="1271"/>
    </location>
</feature>
<dbReference type="PANTHER" id="PTHR11750:SF26">
    <property type="entry name" value="PROTEIN N-TERMINAL AMIDASE"/>
    <property type="match status" value="1"/>
</dbReference>
<dbReference type="PANTHER" id="PTHR11750">
    <property type="entry name" value="PROTEIN N-TERMINAL AMIDASE"/>
    <property type="match status" value="1"/>
</dbReference>
<evidence type="ECO:0000259" key="2">
    <source>
        <dbReference type="PROSITE" id="PS50263"/>
    </source>
</evidence>
<feature type="region of interest" description="Disordered" evidence="1">
    <location>
        <begin position="881"/>
        <end position="963"/>
    </location>
</feature>
<dbReference type="GO" id="GO:0070773">
    <property type="term" value="F:protein-N-terminal glutamine amidohydrolase activity"/>
    <property type="evidence" value="ECO:0007669"/>
    <property type="project" value="InterPro"/>
</dbReference>
<feature type="compositionally biased region" description="Polar residues" evidence="1">
    <location>
        <begin position="582"/>
        <end position="591"/>
    </location>
</feature>
<keyword evidence="4" id="KW-1185">Reference proteome</keyword>
<feature type="region of interest" description="Disordered" evidence="1">
    <location>
        <begin position="379"/>
        <end position="450"/>
    </location>
</feature>
<organism evidence="3 4">
    <name type="scientific">Cordyceps confragosa</name>
    <name type="common">Lecanicillium lecanii</name>
    <dbReference type="NCBI Taxonomy" id="2714763"/>
    <lineage>
        <taxon>Eukaryota</taxon>
        <taxon>Fungi</taxon>
        <taxon>Dikarya</taxon>
        <taxon>Ascomycota</taxon>
        <taxon>Pezizomycotina</taxon>
        <taxon>Sordariomycetes</taxon>
        <taxon>Hypocreomycetidae</taxon>
        <taxon>Hypocreales</taxon>
        <taxon>Cordycipitaceae</taxon>
        <taxon>Akanthomyces</taxon>
    </lineage>
</organism>
<feature type="compositionally biased region" description="Basic residues" evidence="1">
    <location>
        <begin position="903"/>
        <end position="912"/>
    </location>
</feature>
<feature type="compositionally biased region" description="Low complexity" evidence="1">
    <location>
        <begin position="771"/>
        <end position="780"/>
    </location>
</feature>
<sequence>MRIACLQFAPQVGDVENNLNRADAVLSRAEIGDLDLLVLPELAFTGYNFKSLQEIMPFLEPSGSGITSLWARTMALKYDCTVLAGYPEKVDVTPKWPTSPEYYNSAILVNPDGETIANYRKSFLYYTDQSWALEGSGFFGGFIPGPYKFEASWEEYEFAYHALEMDANLVIVSMAWMTRDEPREFSRMPNTPDMETLTYWVTRLEPLIRAEDTNGEIIVVFANRTGIEGDATYAGTSAVIGIEHGEVKVYGLLGRGEKELLVVDTSQPPYGKLVYRPEHLGKAAVAHDEAKKSSLSSSECGYQTTDTSYNGSSPDSGSPQNKTADQQEPKPIAFLGDGGLTPTAVQAIGISPTNGMPSSQAMDLLHRPEAEVIRVSEAKADDVPSGVPGATGTKKPAVPISIPSNSSFTATSNGEGTPTTTDAALRSPRTAVRPKLVIPQSPNMIPQQMYPDQPISAASAISARSIQSIKSEDSEASVQTVRSNPRPPEDSTPYPHSGMPLSGYPQKKKIYGGFVTINAEDNVPGTPFEDMSPTSAMSWGYPHSANPFGNLNSVNGWRTRTPVGSVPEPFPWAAMRGMSRPGSRSTSCVSGTSAAARQPTPPATALYNSSKSPEPETAVEKWKPIVTDTPQPKNGEEDNSGRPASPKSRNASRSRMHERSNSAAGVPDFYAAAKHLENVSKRVNSMSKTRDSSQSRVSHFNAESSPEPVNDGPDQDEYVLVGAEPETSAIPIVACPSLMATEPTRRMMVPTPVAFDYYRSASNSVQLINSTSLSSSTKRSVPAISSRARTGLPERSPSRGRQRDPKPVPTQPEQRLERHVRSTSIDSTRNDLLHRHVRRASANGSSQIARSQSHNTIQLPEGYTPEDFERVEEVACPNCPVHGRRSSSASNPVSHLPGWRVRSQNRPRRRRSTSQALGGSFSSPAPEMVQLPPKKAAPVEKPQSEPRSIPEPRFAPAPVQRPRRVVDKVKRGLAASPVPRPSTAPLPFNPPTPKAMAFFAPQVGETNQNIDRADAILERADPQDIDLLVLPELAFSGYNFKSLDQISPHLEPRETGITAAWSRQAALKHNCVVVTGYPERVDRGQGLTPDSEQYNSAMIMNGDGDSAGNYRKSHLYYTDETWALEGGCGFYDGRVPGVGHMAVGICMDINPYKFEAPWEAFEFSSHVLETGARLVVLSMAWSTHADQHEFFLNPAEPDMDSLLYWITRLQPIISADSDQETIFVFGNRCGAEGETTYVGTSTVLGIKSGEILLYGILGRDEESLLVVDTDVMPYAKLGLKGQEPTPAEDQADDSWGPEMRRPQEPSDQQRNENDPGTRNTHGMGMSRTPPTDTQEFTLDTLMKTQGLERCPHPGDHWPSPSGQPEKHHTNGIFRVDGTSDRLESLSSPVGGTHLAQAHVAAPSTENRYIGGVRLTVSEGDCGIYNRDDFSESDEDSLLSGSFPESEVECWPGAQHSQVHRGGRTLGAVGNHTIKLFPIAHCSQGGLLKLQSQQSDLSQVDIAQMMSSFALDNEILPSSKTENFKTEDIYKYVHGKNLTSEHHIRYHTNLLRKRRARQGFSADVHADEEDQDVYPEEKDAVLEAHLRSNMPHHDPCLDVRANSSHAYMHEARQTLRQERSAEPTPIADTPMSYMTQFSPTRVRQHHARRAPAFATIDTGQLRRQSQMRFAEEPESGPLTGDSRFGEIRIAIAEALVGISRGEDATSYDLVPPLSRTRPKRFPVSLQHPSRRPKAASRQVPPLRIVPERRPRKQKCKGDP</sequence>